<evidence type="ECO:0000313" key="2">
    <source>
        <dbReference type="Proteomes" id="UP000615026"/>
    </source>
</evidence>
<reference evidence="1" key="1">
    <citation type="submission" date="2020-10" db="EMBL/GenBank/DDBJ databases">
        <authorList>
            <person name="Castelo-Branco R."/>
            <person name="Eusebio N."/>
            <person name="Adriana R."/>
            <person name="Vieira A."/>
            <person name="Brugerolle De Fraissinette N."/>
            <person name="Rezende De Castro R."/>
            <person name="Schneider M.P."/>
            <person name="Vasconcelos V."/>
            <person name="Leao P.N."/>
        </authorList>
    </citation>
    <scope>NUCLEOTIDE SEQUENCE</scope>
    <source>
        <strain evidence="1">LEGE 11479</strain>
    </source>
</reference>
<dbReference type="AlphaFoldDB" id="A0A928ZX01"/>
<dbReference type="RefSeq" id="WP_193994954.1">
    <property type="nucleotide sequence ID" value="NZ_JADEXP010000226.1"/>
</dbReference>
<name>A0A928ZX01_LEPEC</name>
<dbReference type="Proteomes" id="UP000615026">
    <property type="component" value="Unassembled WGS sequence"/>
</dbReference>
<dbReference type="EMBL" id="JADEXP010000226">
    <property type="protein sequence ID" value="MBE9069034.1"/>
    <property type="molecule type" value="Genomic_DNA"/>
</dbReference>
<proteinExistence type="predicted"/>
<protein>
    <submittedName>
        <fullName evidence="1">Uncharacterized protein</fullName>
    </submittedName>
</protein>
<sequence>MSSVAYKKIQDREIDDLTLGERPSLSLEALIGTWHNTNTDSQGIVKVILTTDNGQLTVQAFGAGQSTLHDWQTVVVDDVYASSLSSQAAISYTARYQFDFKQVELQVNQSKGLMIIASHHVFLDGSNRSNYFCREFFQKAP</sequence>
<comment type="caution">
    <text evidence="1">The sequence shown here is derived from an EMBL/GenBank/DDBJ whole genome shotgun (WGS) entry which is preliminary data.</text>
</comment>
<gene>
    <name evidence="1" type="ORF">IQ260_20525</name>
</gene>
<organism evidence="1 2">
    <name type="scientific">Leptolyngbya cf. ectocarpi LEGE 11479</name>
    <dbReference type="NCBI Taxonomy" id="1828722"/>
    <lineage>
        <taxon>Bacteria</taxon>
        <taxon>Bacillati</taxon>
        <taxon>Cyanobacteriota</taxon>
        <taxon>Cyanophyceae</taxon>
        <taxon>Leptolyngbyales</taxon>
        <taxon>Leptolyngbyaceae</taxon>
        <taxon>Leptolyngbya group</taxon>
        <taxon>Leptolyngbya</taxon>
    </lineage>
</organism>
<evidence type="ECO:0000313" key="1">
    <source>
        <dbReference type="EMBL" id="MBE9069034.1"/>
    </source>
</evidence>
<keyword evidence="2" id="KW-1185">Reference proteome</keyword>
<accession>A0A928ZX01</accession>